<gene>
    <name evidence="7" type="ORF">N7463_004726</name>
</gene>
<keyword evidence="8" id="KW-1185">Reference proteome</keyword>
<dbReference type="Pfam" id="PF00763">
    <property type="entry name" value="THF_DHG_CYH"/>
    <property type="match status" value="1"/>
</dbReference>
<protein>
    <submittedName>
        <fullName evidence="7">Tetrahydrofolate dehydrogenase/cyclohydrolase catalytic domain-containing protein</fullName>
    </submittedName>
</protein>
<comment type="pathway">
    <text evidence="1">One-carbon metabolism; tetrahydrofolate interconversion.</text>
</comment>
<dbReference type="PANTHER" id="PTHR48099:SF5">
    <property type="entry name" value="C-1-TETRAHYDROFOLATE SYNTHASE, CYTOPLASMIC"/>
    <property type="match status" value="1"/>
</dbReference>
<evidence type="ECO:0000259" key="6">
    <source>
        <dbReference type="Pfam" id="PF00763"/>
    </source>
</evidence>
<dbReference type="InterPro" id="IPR000672">
    <property type="entry name" value="THF_DH/CycHdrlase"/>
</dbReference>
<dbReference type="AlphaFoldDB" id="A0A9W9Y555"/>
<dbReference type="EMBL" id="JAPWDS010000002">
    <property type="protein sequence ID" value="KAJ5515174.1"/>
    <property type="molecule type" value="Genomic_DNA"/>
</dbReference>
<dbReference type="Gene3D" id="3.40.50.720">
    <property type="entry name" value="NAD(P)-binding Rossmann-like Domain"/>
    <property type="match status" value="1"/>
</dbReference>
<evidence type="ECO:0000256" key="5">
    <source>
        <dbReference type="ARBA" id="ARBA00023268"/>
    </source>
</evidence>
<comment type="caution">
    <text evidence="7">The sequence shown here is derived from an EMBL/GenBank/DDBJ whole genome shotgun (WGS) entry which is preliminary data.</text>
</comment>
<sequence>MHTARPDQSHWQREMSFVGSPKSGATLLRGDPVVRDIKQWCLCEGHNDEVEPALAVLFFNTDSAAEHYAQIKAHVAAQAGVGYWAYEMPPGASSAEVKSQIQRLNQDKNIHGILIQRPLPQHLDELKIMASVNQLKNIEEYCDGQTANIVADAFSRLLSKYARLDLARQSTIHIAGFGNMITDGFISHMRHHYPHVSVTPHLPRNGDKTHQFNEYPNEQQHSLLVTELHHGPGYITTEKVPSGVITIVDLGFYTTANGTIVGDVDHKVYEETGLAIAPTPGIETLAISAAQL</sequence>
<dbReference type="PRINTS" id="PR00085">
    <property type="entry name" value="THFDHDRGNASE"/>
</dbReference>
<organism evidence="7 8">
    <name type="scientific">Penicillium fimorum</name>
    <dbReference type="NCBI Taxonomy" id="1882269"/>
    <lineage>
        <taxon>Eukaryota</taxon>
        <taxon>Fungi</taxon>
        <taxon>Dikarya</taxon>
        <taxon>Ascomycota</taxon>
        <taxon>Pezizomycotina</taxon>
        <taxon>Eurotiomycetes</taxon>
        <taxon>Eurotiomycetidae</taxon>
        <taxon>Eurotiales</taxon>
        <taxon>Aspergillaceae</taxon>
        <taxon>Penicillium</taxon>
    </lineage>
</organism>
<dbReference type="SUPFAM" id="SSF53223">
    <property type="entry name" value="Aminoacid dehydrogenase-like, N-terminal domain"/>
    <property type="match status" value="1"/>
</dbReference>
<proteinExistence type="predicted"/>
<evidence type="ECO:0000313" key="7">
    <source>
        <dbReference type="EMBL" id="KAJ5515174.1"/>
    </source>
</evidence>
<keyword evidence="4" id="KW-0560">Oxidoreductase</keyword>
<dbReference type="OrthoDB" id="9992527at2759"/>
<dbReference type="GO" id="GO:0035999">
    <property type="term" value="P:tetrahydrofolate interconversion"/>
    <property type="evidence" value="ECO:0007669"/>
    <property type="project" value="TreeGrafter"/>
</dbReference>
<dbReference type="PANTHER" id="PTHR48099">
    <property type="entry name" value="C-1-TETRAHYDROFOLATE SYNTHASE, CYTOPLASMIC-RELATED"/>
    <property type="match status" value="1"/>
</dbReference>
<dbReference type="InterPro" id="IPR020630">
    <property type="entry name" value="THF_DH/CycHdrlase_cat_dom"/>
</dbReference>
<evidence type="ECO:0000256" key="4">
    <source>
        <dbReference type="ARBA" id="ARBA00023002"/>
    </source>
</evidence>
<dbReference type="GO" id="GO:0005829">
    <property type="term" value="C:cytosol"/>
    <property type="evidence" value="ECO:0007669"/>
    <property type="project" value="TreeGrafter"/>
</dbReference>
<evidence type="ECO:0000313" key="8">
    <source>
        <dbReference type="Proteomes" id="UP001149954"/>
    </source>
</evidence>
<keyword evidence="5" id="KW-0511">Multifunctional enzyme</keyword>
<evidence type="ECO:0000256" key="3">
    <source>
        <dbReference type="ARBA" id="ARBA00022857"/>
    </source>
</evidence>
<reference evidence="7" key="2">
    <citation type="journal article" date="2023" name="IMA Fungus">
        <title>Comparative genomic study of the Penicillium genus elucidates a diverse pangenome and 15 lateral gene transfer events.</title>
        <authorList>
            <person name="Petersen C."/>
            <person name="Sorensen T."/>
            <person name="Nielsen M.R."/>
            <person name="Sondergaard T.E."/>
            <person name="Sorensen J.L."/>
            <person name="Fitzpatrick D.A."/>
            <person name="Frisvad J.C."/>
            <person name="Nielsen K.L."/>
        </authorList>
    </citation>
    <scope>NUCLEOTIDE SEQUENCE</scope>
    <source>
        <strain evidence="7">IBT 29495</strain>
    </source>
</reference>
<dbReference type="GO" id="GO:0004477">
    <property type="term" value="F:methenyltetrahydrofolate cyclohydrolase activity"/>
    <property type="evidence" value="ECO:0007669"/>
    <property type="project" value="TreeGrafter"/>
</dbReference>
<accession>A0A9W9Y555</accession>
<name>A0A9W9Y555_9EURO</name>
<evidence type="ECO:0000256" key="2">
    <source>
        <dbReference type="ARBA" id="ARBA00022801"/>
    </source>
</evidence>
<dbReference type="GO" id="GO:0004488">
    <property type="term" value="F:methylenetetrahydrofolate dehydrogenase (NADP+) activity"/>
    <property type="evidence" value="ECO:0007669"/>
    <property type="project" value="InterPro"/>
</dbReference>
<feature type="domain" description="Tetrahydrofolate dehydrogenase/cyclohydrolase catalytic" evidence="6">
    <location>
        <begin position="31"/>
        <end position="139"/>
    </location>
</feature>
<keyword evidence="2" id="KW-0378">Hydrolase</keyword>
<evidence type="ECO:0000256" key="1">
    <source>
        <dbReference type="ARBA" id="ARBA00004777"/>
    </source>
</evidence>
<dbReference type="Gene3D" id="3.40.50.10860">
    <property type="entry name" value="Leucine Dehydrogenase, chain A, domain 1"/>
    <property type="match status" value="1"/>
</dbReference>
<reference evidence="7" key="1">
    <citation type="submission" date="2022-12" db="EMBL/GenBank/DDBJ databases">
        <authorList>
            <person name="Petersen C."/>
        </authorList>
    </citation>
    <scope>NUCLEOTIDE SEQUENCE</scope>
    <source>
        <strain evidence="7">IBT 29495</strain>
    </source>
</reference>
<keyword evidence="3" id="KW-0521">NADP</keyword>
<dbReference type="InterPro" id="IPR046346">
    <property type="entry name" value="Aminoacid_DH-like_N_sf"/>
</dbReference>
<dbReference type="Proteomes" id="UP001149954">
    <property type="component" value="Unassembled WGS sequence"/>
</dbReference>